<reference evidence="2" key="1">
    <citation type="submission" date="2023-01" db="EMBL/GenBank/DDBJ databases">
        <title>Colletotrichum chrysophilum M932 genome sequence.</title>
        <authorList>
            <person name="Baroncelli R."/>
        </authorList>
    </citation>
    <scope>NUCLEOTIDE SEQUENCE</scope>
    <source>
        <strain evidence="2">M932</strain>
    </source>
</reference>
<evidence type="ECO:0000313" key="3">
    <source>
        <dbReference type="Proteomes" id="UP001243330"/>
    </source>
</evidence>
<evidence type="ECO:0000256" key="1">
    <source>
        <dbReference type="SAM" id="MobiDB-lite"/>
    </source>
</evidence>
<feature type="region of interest" description="Disordered" evidence="1">
    <location>
        <begin position="42"/>
        <end position="140"/>
    </location>
</feature>
<sequence>MCRITQDVEYCINCGRTMLYRDNFEPCHPHSHPYADDFEYEDELDEEEDIPLTPPHRRSLRFPAEISPPRQTLARHVNRLPSPPPAYHSTATSQRISQPPPQYSPPRRNLTQTQLYVREPSPEPARVRFQSSPARRAQTLPQDLSAHEVEENFPGPSHHHPESQNNGLDILQIIGQRDRPRSAHGIRARLHRAWHGPEFRYD</sequence>
<organism evidence="2 3">
    <name type="scientific">Colletotrichum chrysophilum</name>
    <dbReference type="NCBI Taxonomy" id="1836956"/>
    <lineage>
        <taxon>Eukaryota</taxon>
        <taxon>Fungi</taxon>
        <taxon>Dikarya</taxon>
        <taxon>Ascomycota</taxon>
        <taxon>Pezizomycotina</taxon>
        <taxon>Sordariomycetes</taxon>
        <taxon>Hypocreomycetidae</taxon>
        <taxon>Glomerellales</taxon>
        <taxon>Glomerellaceae</taxon>
        <taxon>Colletotrichum</taxon>
        <taxon>Colletotrichum gloeosporioides species complex</taxon>
    </lineage>
</organism>
<evidence type="ECO:0000313" key="2">
    <source>
        <dbReference type="EMBL" id="KAK1848023.1"/>
    </source>
</evidence>
<protein>
    <submittedName>
        <fullName evidence="2">Uncharacterized protein</fullName>
    </submittedName>
</protein>
<dbReference type="Proteomes" id="UP001243330">
    <property type="component" value="Unassembled WGS sequence"/>
</dbReference>
<proteinExistence type="predicted"/>
<dbReference type="EMBL" id="JAQOWY010000183">
    <property type="protein sequence ID" value="KAK1848023.1"/>
    <property type="molecule type" value="Genomic_DNA"/>
</dbReference>
<keyword evidence="3" id="KW-1185">Reference proteome</keyword>
<accession>A0AAD9AH92</accession>
<comment type="caution">
    <text evidence="2">The sequence shown here is derived from an EMBL/GenBank/DDBJ whole genome shotgun (WGS) entry which is preliminary data.</text>
</comment>
<dbReference type="AlphaFoldDB" id="A0AAD9AH92"/>
<gene>
    <name evidence="2" type="ORF">CCHR01_09336</name>
</gene>
<name>A0AAD9AH92_9PEZI</name>